<sequence length="54" mass="5821">VLFSVLKLLILTLIFLSISESIVFNLGITRSTISFCDVKALSSTSLILGVISFS</sequence>
<protein>
    <submittedName>
        <fullName evidence="1">Uncharacterized protein</fullName>
    </submittedName>
</protein>
<evidence type="ECO:0000313" key="1">
    <source>
        <dbReference type="EMBL" id="CDW51031.1"/>
    </source>
</evidence>
<dbReference type="AlphaFoldDB" id="A0A0K2VLS2"/>
<feature type="non-terminal residue" evidence="1">
    <location>
        <position position="1"/>
    </location>
</feature>
<proteinExistence type="predicted"/>
<reference evidence="1" key="1">
    <citation type="submission" date="2014-05" db="EMBL/GenBank/DDBJ databases">
        <authorList>
            <person name="Chronopoulou M."/>
        </authorList>
    </citation>
    <scope>NUCLEOTIDE SEQUENCE</scope>
    <source>
        <tissue evidence="1">Whole organism</tissue>
    </source>
</reference>
<dbReference type="EMBL" id="HACA01033670">
    <property type="protein sequence ID" value="CDW51031.1"/>
    <property type="molecule type" value="Transcribed_RNA"/>
</dbReference>
<organism evidence="1">
    <name type="scientific">Lepeophtheirus salmonis</name>
    <name type="common">Salmon louse</name>
    <name type="synonym">Caligus salmonis</name>
    <dbReference type="NCBI Taxonomy" id="72036"/>
    <lineage>
        <taxon>Eukaryota</taxon>
        <taxon>Metazoa</taxon>
        <taxon>Ecdysozoa</taxon>
        <taxon>Arthropoda</taxon>
        <taxon>Crustacea</taxon>
        <taxon>Multicrustacea</taxon>
        <taxon>Hexanauplia</taxon>
        <taxon>Copepoda</taxon>
        <taxon>Siphonostomatoida</taxon>
        <taxon>Caligidae</taxon>
        <taxon>Lepeophtheirus</taxon>
    </lineage>
</organism>
<accession>A0A0K2VLS2</accession>
<name>A0A0K2VLS2_LEPSM</name>